<proteinExistence type="predicted"/>
<feature type="non-terminal residue" evidence="2">
    <location>
        <position position="155"/>
    </location>
</feature>
<dbReference type="Pfam" id="PF13579">
    <property type="entry name" value="Glyco_trans_4_4"/>
    <property type="match status" value="1"/>
</dbReference>
<comment type="caution">
    <text evidence="2">The sequence shown here is derived from an EMBL/GenBank/DDBJ whole genome shotgun (WGS) entry which is preliminary data.</text>
</comment>
<gene>
    <name evidence="2" type="ORF">B1B_08485</name>
</gene>
<organism evidence="2">
    <name type="scientific">mine drainage metagenome</name>
    <dbReference type="NCBI Taxonomy" id="410659"/>
    <lineage>
        <taxon>unclassified sequences</taxon>
        <taxon>metagenomes</taxon>
        <taxon>ecological metagenomes</taxon>
    </lineage>
</organism>
<name>T1C050_9ZZZZ</name>
<reference evidence="2" key="1">
    <citation type="submission" date="2013-08" db="EMBL/GenBank/DDBJ databases">
        <authorList>
            <person name="Mendez C."/>
            <person name="Richter M."/>
            <person name="Ferrer M."/>
            <person name="Sanchez J."/>
        </authorList>
    </citation>
    <scope>NUCLEOTIDE SEQUENCE</scope>
</reference>
<dbReference type="AlphaFoldDB" id="T1C050"/>
<evidence type="ECO:0000259" key="1">
    <source>
        <dbReference type="Pfam" id="PF13579"/>
    </source>
</evidence>
<dbReference type="EMBL" id="AUZY01005537">
    <property type="protein sequence ID" value="EQD58654.1"/>
    <property type="molecule type" value="Genomic_DNA"/>
</dbReference>
<sequence>DAEVVHAHAFGMAPTWFASMARRLRSMPLVLEPHADRGRGSPGSRAYARAVARFTLRPADRIVVQTRLEADLLVSLGAAADRIVQIPDGIDLTEFAAIPADRPPHPGGPTVLFVGRLYPEQKGLEPLVRSWARLPPELGLTLRIVGEDWGGRALV</sequence>
<reference evidence="2" key="2">
    <citation type="journal article" date="2014" name="ISME J.">
        <title>Microbial stratification in low pH oxic and suboxic macroscopic growths along an acid mine drainage.</title>
        <authorList>
            <person name="Mendez-Garcia C."/>
            <person name="Mesa V."/>
            <person name="Sprenger R.R."/>
            <person name="Richter M."/>
            <person name="Diez M.S."/>
            <person name="Solano J."/>
            <person name="Bargiela R."/>
            <person name="Golyshina O.V."/>
            <person name="Manteca A."/>
            <person name="Ramos J.L."/>
            <person name="Gallego J.R."/>
            <person name="Llorente I."/>
            <person name="Martins Dos Santos V.A."/>
            <person name="Jensen O.N."/>
            <person name="Pelaez A.I."/>
            <person name="Sanchez J."/>
            <person name="Ferrer M."/>
        </authorList>
    </citation>
    <scope>NUCLEOTIDE SEQUENCE</scope>
</reference>
<dbReference type="SUPFAM" id="SSF53756">
    <property type="entry name" value="UDP-Glycosyltransferase/glycogen phosphorylase"/>
    <property type="match status" value="1"/>
</dbReference>
<dbReference type="InterPro" id="IPR028098">
    <property type="entry name" value="Glyco_trans_4-like_N"/>
</dbReference>
<dbReference type="PANTHER" id="PTHR45947:SF3">
    <property type="entry name" value="SULFOQUINOVOSYL TRANSFERASE SQD2"/>
    <property type="match status" value="1"/>
</dbReference>
<dbReference type="PANTHER" id="PTHR45947">
    <property type="entry name" value="SULFOQUINOVOSYL TRANSFERASE SQD2"/>
    <property type="match status" value="1"/>
</dbReference>
<dbReference type="Gene3D" id="3.40.50.2000">
    <property type="entry name" value="Glycogen Phosphorylase B"/>
    <property type="match status" value="2"/>
</dbReference>
<feature type="domain" description="Glycosyltransferase subfamily 4-like N-terminal" evidence="1">
    <location>
        <begin position="2"/>
        <end position="89"/>
    </location>
</feature>
<accession>T1C050</accession>
<keyword evidence="2" id="KW-0808">Transferase</keyword>
<feature type="non-terminal residue" evidence="2">
    <location>
        <position position="1"/>
    </location>
</feature>
<protein>
    <submittedName>
        <fullName evidence="2">Glucosyltransferase</fullName>
    </submittedName>
</protein>
<evidence type="ECO:0000313" key="2">
    <source>
        <dbReference type="EMBL" id="EQD58654.1"/>
    </source>
</evidence>
<dbReference type="GO" id="GO:0016758">
    <property type="term" value="F:hexosyltransferase activity"/>
    <property type="evidence" value="ECO:0007669"/>
    <property type="project" value="TreeGrafter"/>
</dbReference>
<dbReference type="InterPro" id="IPR050194">
    <property type="entry name" value="Glycosyltransferase_grp1"/>
</dbReference>